<name>A0A517SFG1_9PLAN</name>
<dbReference type="Proteomes" id="UP000315700">
    <property type="component" value="Chromosome"/>
</dbReference>
<reference evidence="1 2" key="1">
    <citation type="submission" date="2019-02" db="EMBL/GenBank/DDBJ databases">
        <title>Deep-cultivation of Planctomycetes and their phenomic and genomic characterization uncovers novel biology.</title>
        <authorList>
            <person name="Wiegand S."/>
            <person name="Jogler M."/>
            <person name="Boedeker C."/>
            <person name="Pinto D."/>
            <person name="Vollmers J."/>
            <person name="Rivas-Marin E."/>
            <person name="Kohn T."/>
            <person name="Peeters S.H."/>
            <person name="Heuer A."/>
            <person name="Rast P."/>
            <person name="Oberbeckmann S."/>
            <person name="Bunk B."/>
            <person name="Jeske O."/>
            <person name="Meyerdierks A."/>
            <person name="Storesund J.E."/>
            <person name="Kallscheuer N."/>
            <person name="Luecker S."/>
            <person name="Lage O.M."/>
            <person name="Pohl T."/>
            <person name="Merkel B.J."/>
            <person name="Hornburger P."/>
            <person name="Mueller R.-W."/>
            <person name="Bruemmer F."/>
            <person name="Labrenz M."/>
            <person name="Spormann A.M."/>
            <person name="Op den Camp H."/>
            <person name="Overmann J."/>
            <person name="Amann R."/>
            <person name="Jetten M.S.M."/>
            <person name="Mascher T."/>
            <person name="Medema M.H."/>
            <person name="Devos D.P."/>
            <person name="Kaster A.-K."/>
            <person name="Ovreas L."/>
            <person name="Rohde M."/>
            <person name="Galperin M.Y."/>
            <person name="Jogler C."/>
        </authorList>
    </citation>
    <scope>NUCLEOTIDE SEQUENCE [LARGE SCALE GENOMIC DNA]</scope>
    <source>
        <strain evidence="1 2">Pan44</strain>
    </source>
</reference>
<dbReference type="KEGG" id="ccos:Pan44_29120"/>
<dbReference type="EMBL" id="CP036271">
    <property type="protein sequence ID" value="QDT54873.1"/>
    <property type="molecule type" value="Genomic_DNA"/>
</dbReference>
<proteinExistence type="predicted"/>
<dbReference type="InterPro" id="IPR013785">
    <property type="entry name" value="Aldolase_TIM"/>
</dbReference>
<dbReference type="InterPro" id="IPR001381">
    <property type="entry name" value="DHquinase_I"/>
</dbReference>
<gene>
    <name evidence="1" type="primary">aroE_2</name>
    <name evidence="1" type="ORF">Pan44_29120</name>
</gene>
<dbReference type="CDD" id="cd00502">
    <property type="entry name" value="DHQase_I"/>
    <property type="match status" value="1"/>
</dbReference>
<dbReference type="Gene3D" id="3.20.20.70">
    <property type="entry name" value="Aldolase class I"/>
    <property type="match status" value="1"/>
</dbReference>
<accession>A0A517SFG1</accession>
<dbReference type="InterPro" id="IPR022893">
    <property type="entry name" value="Shikimate_DH_fam"/>
</dbReference>
<dbReference type="SUPFAM" id="SSF51569">
    <property type="entry name" value="Aldolase"/>
    <property type="match status" value="1"/>
</dbReference>
<dbReference type="GO" id="GO:0004764">
    <property type="term" value="F:shikimate 3-dehydrogenase (NADP+) activity"/>
    <property type="evidence" value="ECO:0007669"/>
    <property type="project" value="UniProtKB-EC"/>
</dbReference>
<dbReference type="InParanoid" id="A0A517SFG1"/>
<dbReference type="GO" id="GO:0019632">
    <property type="term" value="P:shikimate metabolic process"/>
    <property type="evidence" value="ECO:0007669"/>
    <property type="project" value="TreeGrafter"/>
</dbReference>
<dbReference type="Pfam" id="PF01487">
    <property type="entry name" value="DHquinase_I"/>
    <property type="match status" value="1"/>
</dbReference>
<evidence type="ECO:0000313" key="2">
    <source>
        <dbReference type="Proteomes" id="UP000315700"/>
    </source>
</evidence>
<dbReference type="SUPFAM" id="SSF51735">
    <property type="entry name" value="NAD(P)-binding Rossmann-fold domains"/>
    <property type="match status" value="1"/>
</dbReference>
<dbReference type="PANTHER" id="PTHR21089">
    <property type="entry name" value="SHIKIMATE DEHYDROGENASE"/>
    <property type="match status" value="1"/>
</dbReference>
<evidence type="ECO:0000313" key="1">
    <source>
        <dbReference type="EMBL" id="QDT54873.1"/>
    </source>
</evidence>
<dbReference type="Gene3D" id="3.40.50.720">
    <property type="entry name" value="NAD(P)-binding Rossmann-like Domain"/>
    <property type="match status" value="1"/>
</dbReference>
<sequence>MICITVTPESRTLGKVDILNAASKGDIVELCLDRLIKEPDIKDLLAVTRKPVIVSCRRKQDGGQWDGSEEERLLLLRQAIVAGPAYVELDLDIARKVPRFGKTQRVISFTRLDRPESDLDSIIEEARAVQADVLKFTWPTPTIDDAWPLLKAVSASTRGTLPIVGLGLGRGDLTFSLLSLKYGSPWLYAALENGMEAYPGQPTVFELEEIYHLREINRSTAFIAVTGFGDSQPGIVRAFNTAFQSQGVNARCLPLYPGDVGRLSKMLDALKIRAILASGGYAKHLMPLAEDIDPRDKDSGSVDLLLHKGSGWQGVNFLWKAGVQTLGDAVKNTGHGLGQRSILVLGNGGTAAAMAYGLAQFKGLVSICGPNDKEAQAAAGKLGCRFIPFQNLYDTLFDVVVIADPALKVGTAHGNVNAALLRENQIVLDVSDPPRVHPLAEEARLRKCQMVDSSHLFRDRFAAQYRAIVGKELPEDALEKAIASAV</sequence>
<keyword evidence="1" id="KW-0560">Oxidoreductase</keyword>
<organism evidence="1 2">
    <name type="scientific">Caulifigura coniformis</name>
    <dbReference type="NCBI Taxonomy" id="2527983"/>
    <lineage>
        <taxon>Bacteria</taxon>
        <taxon>Pseudomonadati</taxon>
        <taxon>Planctomycetota</taxon>
        <taxon>Planctomycetia</taxon>
        <taxon>Planctomycetales</taxon>
        <taxon>Planctomycetaceae</taxon>
        <taxon>Caulifigura</taxon>
    </lineage>
</organism>
<dbReference type="AlphaFoldDB" id="A0A517SFG1"/>
<dbReference type="PANTHER" id="PTHR21089:SF1">
    <property type="entry name" value="BIFUNCTIONAL 3-DEHYDROQUINATE DEHYDRATASE_SHIKIMATE DEHYDROGENASE, CHLOROPLASTIC"/>
    <property type="match status" value="1"/>
</dbReference>
<dbReference type="FunCoup" id="A0A517SFG1">
    <property type="interactions" value="176"/>
</dbReference>
<dbReference type="Gene3D" id="3.40.50.10860">
    <property type="entry name" value="Leucine Dehydrogenase, chain A, domain 1"/>
    <property type="match status" value="1"/>
</dbReference>
<dbReference type="GO" id="GO:0003855">
    <property type="term" value="F:3-dehydroquinate dehydratase activity"/>
    <property type="evidence" value="ECO:0007669"/>
    <property type="project" value="InterPro"/>
</dbReference>
<keyword evidence="2" id="KW-1185">Reference proteome</keyword>
<protein>
    <submittedName>
        <fullName evidence="1">Shikimate dehydrogenase</fullName>
        <ecNumber evidence="1">1.1.1.25</ecNumber>
    </submittedName>
</protein>
<dbReference type="InterPro" id="IPR036291">
    <property type="entry name" value="NAD(P)-bd_dom_sf"/>
</dbReference>
<dbReference type="EC" id="1.1.1.25" evidence="1"/>
<dbReference type="GO" id="GO:0009423">
    <property type="term" value="P:chorismate biosynthetic process"/>
    <property type="evidence" value="ECO:0007669"/>
    <property type="project" value="TreeGrafter"/>
</dbReference>